<dbReference type="OrthoDB" id="6359816at2759"/>
<organism evidence="1 2">
    <name type="scientific">Penicillium roqueforti (strain FM164)</name>
    <dbReference type="NCBI Taxonomy" id="1365484"/>
    <lineage>
        <taxon>Eukaryota</taxon>
        <taxon>Fungi</taxon>
        <taxon>Dikarya</taxon>
        <taxon>Ascomycota</taxon>
        <taxon>Pezizomycotina</taxon>
        <taxon>Eurotiomycetes</taxon>
        <taxon>Eurotiomycetidae</taxon>
        <taxon>Eurotiales</taxon>
        <taxon>Aspergillaceae</taxon>
        <taxon>Penicillium</taxon>
    </lineage>
</organism>
<dbReference type="EMBL" id="HG792017">
    <property type="protein sequence ID" value="CDM34836.1"/>
    <property type="molecule type" value="Genomic_DNA"/>
</dbReference>
<reference evidence="1" key="1">
    <citation type="journal article" date="2014" name="Nat. Commun.">
        <title>Multiple recent horizontal transfers of a large genomic region in cheese making fungi.</title>
        <authorList>
            <person name="Cheeseman K."/>
            <person name="Ropars J."/>
            <person name="Renault P."/>
            <person name="Dupont J."/>
            <person name="Gouzy J."/>
            <person name="Branca A."/>
            <person name="Abraham A.L."/>
            <person name="Ceppi M."/>
            <person name="Conseiller E."/>
            <person name="Debuchy R."/>
            <person name="Malagnac F."/>
            <person name="Goarin A."/>
            <person name="Silar P."/>
            <person name="Lacoste S."/>
            <person name="Sallet E."/>
            <person name="Bensimon A."/>
            <person name="Giraud T."/>
            <person name="Brygoo Y."/>
        </authorList>
    </citation>
    <scope>NUCLEOTIDE SEQUENCE [LARGE SCALE GENOMIC DNA]</scope>
    <source>
        <strain evidence="1">FM164</strain>
    </source>
</reference>
<evidence type="ECO:0000313" key="2">
    <source>
        <dbReference type="Proteomes" id="UP000030686"/>
    </source>
</evidence>
<dbReference type="AlphaFoldDB" id="W6QFU7"/>
<sequence length="144" mass="16543">MEILEQAKRPAIISDTLSFHILMYSLADRMFIEGLKSLSKAKANQELTRQINLETFTHAITEIYNSTPGSDRGLQDMAIKLTMDNLMLLGRMRRWSEQGSLPLKLPDGLMKTIPQFSYDLAVAMMDQKIADWECRGYGMNWENH</sequence>
<protein>
    <submittedName>
        <fullName evidence="1">Genomic scaffold, ProqFM164S03</fullName>
    </submittedName>
</protein>
<accession>W6QFU7</accession>
<dbReference type="OMA" id="KIADWEC"/>
<dbReference type="PANTHER" id="PTHR47843">
    <property type="entry name" value="BTB DOMAIN-CONTAINING PROTEIN-RELATED"/>
    <property type="match status" value="1"/>
</dbReference>
<proteinExistence type="predicted"/>
<dbReference type="Proteomes" id="UP000030686">
    <property type="component" value="Unassembled WGS sequence"/>
</dbReference>
<keyword evidence="2" id="KW-1185">Reference proteome</keyword>
<dbReference type="PANTHER" id="PTHR47843:SF5">
    <property type="entry name" value="BTB_POZ DOMAIN PROTEIN"/>
    <property type="match status" value="1"/>
</dbReference>
<gene>
    <name evidence="1" type="ORF">PROQFM164_S03g001563</name>
</gene>
<dbReference type="STRING" id="1365484.W6QFU7"/>
<name>W6QFU7_PENRF</name>
<evidence type="ECO:0000313" key="1">
    <source>
        <dbReference type="EMBL" id="CDM34836.1"/>
    </source>
</evidence>